<reference evidence="14" key="1">
    <citation type="submission" date="2020-11" db="EMBL/GenBank/DDBJ databases">
        <authorList>
            <consortium name="DOE Joint Genome Institute"/>
            <person name="Ahrendt S."/>
            <person name="Riley R."/>
            <person name="Andreopoulos W."/>
            <person name="Labutti K."/>
            <person name="Pangilinan J."/>
            <person name="Ruiz-Duenas F.J."/>
            <person name="Barrasa J.M."/>
            <person name="Sanchez-Garcia M."/>
            <person name="Camarero S."/>
            <person name="Miyauchi S."/>
            <person name="Serrano A."/>
            <person name="Linde D."/>
            <person name="Babiker R."/>
            <person name="Drula E."/>
            <person name="Ayuso-Fernandez I."/>
            <person name="Pacheco R."/>
            <person name="Padilla G."/>
            <person name="Ferreira P."/>
            <person name="Barriuso J."/>
            <person name="Kellner H."/>
            <person name="Castanera R."/>
            <person name="Alfaro M."/>
            <person name="Ramirez L."/>
            <person name="Pisabarro A.G."/>
            <person name="Kuo A."/>
            <person name="Tritt A."/>
            <person name="Lipzen A."/>
            <person name="He G."/>
            <person name="Yan M."/>
            <person name="Ng V."/>
            <person name="Cullen D."/>
            <person name="Martin F."/>
            <person name="Rosso M.-N."/>
            <person name="Henrissat B."/>
            <person name="Hibbett D."/>
            <person name="Martinez A.T."/>
            <person name="Grigoriev I.V."/>
        </authorList>
    </citation>
    <scope>NUCLEOTIDE SEQUENCE</scope>
    <source>
        <strain evidence="14">CIRM-BRFM 674</strain>
    </source>
</reference>
<evidence type="ECO:0000259" key="13">
    <source>
        <dbReference type="PROSITE" id="PS51677"/>
    </source>
</evidence>
<dbReference type="CDD" id="cd10951">
    <property type="entry name" value="CE4_ClCDA_like"/>
    <property type="match status" value="1"/>
</dbReference>
<keyword evidence="4" id="KW-0325">Glycoprotein</keyword>
<dbReference type="PANTHER" id="PTHR46471">
    <property type="entry name" value="CHITIN DEACETYLASE"/>
    <property type="match status" value="1"/>
</dbReference>
<feature type="chain" id="PRO_5040459320" evidence="12">
    <location>
        <begin position="19"/>
        <end position="259"/>
    </location>
</feature>
<feature type="signal peptide" evidence="12">
    <location>
        <begin position="1"/>
        <end position="18"/>
    </location>
</feature>
<evidence type="ECO:0000256" key="1">
    <source>
        <dbReference type="ARBA" id="ARBA00001941"/>
    </source>
</evidence>
<dbReference type="InterPro" id="IPR011330">
    <property type="entry name" value="Glyco_hydro/deAcase_b/a-brl"/>
</dbReference>
<accession>A0A9P5Z3S4</accession>
<dbReference type="GO" id="GO:0005886">
    <property type="term" value="C:plasma membrane"/>
    <property type="evidence" value="ECO:0007669"/>
    <property type="project" value="UniProtKB-SubCell"/>
</dbReference>
<comment type="caution">
    <text evidence="14">The sequence shown here is derived from an EMBL/GenBank/DDBJ whole genome shotgun (WGS) entry which is preliminary data.</text>
</comment>
<keyword evidence="8" id="KW-0472">Membrane</keyword>
<dbReference type="Proteomes" id="UP000807469">
    <property type="component" value="Unassembled WGS sequence"/>
</dbReference>
<keyword evidence="10" id="KW-0449">Lipoprotein</keyword>
<organism evidence="14 15">
    <name type="scientific">Pholiota conissans</name>
    <dbReference type="NCBI Taxonomy" id="109636"/>
    <lineage>
        <taxon>Eukaryota</taxon>
        <taxon>Fungi</taxon>
        <taxon>Dikarya</taxon>
        <taxon>Basidiomycota</taxon>
        <taxon>Agaricomycotina</taxon>
        <taxon>Agaricomycetes</taxon>
        <taxon>Agaricomycetidae</taxon>
        <taxon>Agaricales</taxon>
        <taxon>Agaricineae</taxon>
        <taxon>Strophariaceae</taxon>
        <taxon>Pholiota</taxon>
    </lineage>
</organism>
<dbReference type="PANTHER" id="PTHR46471:SF2">
    <property type="entry name" value="CHITIN DEACETYLASE-RELATED"/>
    <property type="match status" value="1"/>
</dbReference>
<dbReference type="GO" id="GO:0071555">
    <property type="term" value="P:cell wall organization"/>
    <property type="evidence" value="ECO:0007669"/>
    <property type="project" value="UniProtKB-KW"/>
</dbReference>
<evidence type="ECO:0000256" key="5">
    <source>
        <dbReference type="ARBA" id="ARBA00022723"/>
    </source>
</evidence>
<keyword evidence="6 12" id="KW-0732">Signal</keyword>
<evidence type="ECO:0000256" key="3">
    <source>
        <dbReference type="ARBA" id="ARBA00022475"/>
    </source>
</evidence>
<dbReference type="GO" id="GO:0046872">
    <property type="term" value="F:metal ion binding"/>
    <property type="evidence" value="ECO:0007669"/>
    <property type="project" value="UniProtKB-KW"/>
</dbReference>
<keyword evidence="5" id="KW-0479">Metal-binding</keyword>
<keyword evidence="11" id="KW-0961">Cell wall biogenesis/degradation</keyword>
<dbReference type="InterPro" id="IPR002509">
    <property type="entry name" value="NODB_dom"/>
</dbReference>
<gene>
    <name evidence="14" type="ORF">BDN70DRAFT_877075</name>
</gene>
<keyword evidence="4" id="KW-0336">GPI-anchor</keyword>
<evidence type="ECO:0000256" key="7">
    <source>
        <dbReference type="ARBA" id="ARBA00022801"/>
    </source>
</evidence>
<dbReference type="AlphaFoldDB" id="A0A9P5Z3S4"/>
<dbReference type="PROSITE" id="PS51677">
    <property type="entry name" value="NODB"/>
    <property type="match status" value="1"/>
</dbReference>
<dbReference type="GO" id="GO:0005975">
    <property type="term" value="P:carbohydrate metabolic process"/>
    <property type="evidence" value="ECO:0007669"/>
    <property type="project" value="InterPro"/>
</dbReference>
<protein>
    <submittedName>
        <fullName evidence="14">Carbohydrate esterase family 4 protein</fullName>
    </submittedName>
</protein>
<dbReference type="EMBL" id="MU155187">
    <property type="protein sequence ID" value="KAF9480888.1"/>
    <property type="molecule type" value="Genomic_DNA"/>
</dbReference>
<name>A0A9P5Z3S4_9AGAR</name>
<evidence type="ECO:0000256" key="10">
    <source>
        <dbReference type="ARBA" id="ARBA00023288"/>
    </source>
</evidence>
<dbReference type="OrthoDB" id="2125469at2759"/>
<evidence type="ECO:0000256" key="8">
    <source>
        <dbReference type="ARBA" id="ARBA00023136"/>
    </source>
</evidence>
<keyword evidence="7" id="KW-0378">Hydrolase</keyword>
<evidence type="ECO:0000256" key="9">
    <source>
        <dbReference type="ARBA" id="ARBA00023277"/>
    </source>
</evidence>
<evidence type="ECO:0000256" key="12">
    <source>
        <dbReference type="SAM" id="SignalP"/>
    </source>
</evidence>
<dbReference type="Pfam" id="PF01522">
    <property type="entry name" value="Polysacc_deac_1"/>
    <property type="match status" value="1"/>
</dbReference>
<evidence type="ECO:0000313" key="14">
    <source>
        <dbReference type="EMBL" id="KAF9480888.1"/>
    </source>
</evidence>
<feature type="domain" description="NodB homology" evidence="13">
    <location>
        <begin position="48"/>
        <end position="233"/>
    </location>
</feature>
<evidence type="ECO:0000256" key="4">
    <source>
        <dbReference type="ARBA" id="ARBA00022622"/>
    </source>
</evidence>
<dbReference type="SUPFAM" id="SSF88713">
    <property type="entry name" value="Glycoside hydrolase/deacetylase"/>
    <property type="match status" value="1"/>
</dbReference>
<sequence>MLSSTLLTLGLAIWGATANVIPVFENATEFSLDRRALATVYTKCTVAKNVALTFDDGPWVYMYDVVKALDAAGAKGTFFVNGNNYECIYNADEIKRVKYAYDHGHQLASHTWAHLDLSTLSWDKIHDEMWKVEQALVRITGAYPAFMRPPYGNYNNLVREASAARGQSLVTWDFDSEDSVGASVSTSKNLYTSAIAKKPNTMLALNHETYETTVHQVLPFAIQKLQAAGYKLVTVAQCLGKQPYQSVVAAGTPDSSWHC</sequence>
<dbReference type="Gene3D" id="3.20.20.370">
    <property type="entry name" value="Glycoside hydrolase/deacetylase"/>
    <property type="match status" value="1"/>
</dbReference>
<keyword evidence="9" id="KW-0119">Carbohydrate metabolism</keyword>
<dbReference type="GO" id="GO:0098552">
    <property type="term" value="C:side of membrane"/>
    <property type="evidence" value="ECO:0007669"/>
    <property type="project" value="UniProtKB-KW"/>
</dbReference>
<keyword evidence="3" id="KW-1003">Cell membrane</keyword>
<comment type="subcellular location">
    <subcellularLocation>
        <location evidence="2">Cell membrane</location>
        <topology evidence="2">Lipid-anchor</topology>
        <topology evidence="2">GPI-anchor</topology>
    </subcellularLocation>
</comment>
<evidence type="ECO:0000313" key="15">
    <source>
        <dbReference type="Proteomes" id="UP000807469"/>
    </source>
</evidence>
<comment type="cofactor">
    <cofactor evidence="1">
        <name>Co(2+)</name>
        <dbReference type="ChEBI" id="CHEBI:48828"/>
    </cofactor>
</comment>
<proteinExistence type="predicted"/>
<evidence type="ECO:0000256" key="11">
    <source>
        <dbReference type="ARBA" id="ARBA00023316"/>
    </source>
</evidence>
<evidence type="ECO:0000256" key="6">
    <source>
        <dbReference type="ARBA" id="ARBA00022729"/>
    </source>
</evidence>
<dbReference type="GO" id="GO:0016810">
    <property type="term" value="F:hydrolase activity, acting on carbon-nitrogen (but not peptide) bonds"/>
    <property type="evidence" value="ECO:0007669"/>
    <property type="project" value="InterPro"/>
</dbReference>
<keyword evidence="15" id="KW-1185">Reference proteome</keyword>
<evidence type="ECO:0000256" key="2">
    <source>
        <dbReference type="ARBA" id="ARBA00004609"/>
    </source>
</evidence>